<sequence length="167" mass="18161">MILIQSTVSGYGGKPVSLFSAYDPDAEVLAVSVEADYRRERRENCVVLTNDLTVPRDGLFTEDDMQDGINAFFSLKTGIASDGKSPRLTFGARAGRSDPSSVIEKDGVDMNGFRYRISDAVTCSQVAAVMTCWYAYKRAGTLQSMFAMVDSLNGIGDRLNAGEVITF</sequence>
<dbReference type="AlphaFoldDB" id="A0A2U1CME0"/>
<name>A0A2U1CME0_9BURK</name>
<evidence type="ECO:0000313" key="2">
    <source>
        <dbReference type="Proteomes" id="UP000246145"/>
    </source>
</evidence>
<dbReference type="Proteomes" id="UP000246145">
    <property type="component" value="Unassembled WGS sequence"/>
</dbReference>
<evidence type="ECO:0000313" key="1">
    <source>
        <dbReference type="EMBL" id="PVY62186.1"/>
    </source>
</evidence>
<dbReference type="OrthoDB" id="8778365at2"/>
<organism evidence="1 2">
    <name type="scientific">Pusillimonas noertemannii</name>
    <dbReference type="NCBI Taxonomy" id="305977"/>
    <lineage>
        <taxon>Bacteria</taxon>
        <taxon>Pseudomonadati</taxon>
        <taxon>Pseudomonadota</taxon>
        <taxon>Betaproteobacteria</taxon>
        <taxon>Burkholderiales</taxon>
        <taxon>Alcaligenaceae</taxon>
        <taxon>Pusillimonas</taxon>
    </lineage>
</organism>
<gene>
    <name evidence="1" type="ORF">C7440_1679</name>
</gene>
<proteinExistence type="predicted"/>
<reference evidence="1 2" key="1">
    <citation type="submission" date="2018-04" db="EMBL/GenBank/DDBJ databases">
        <title>Genomic Encyclopedia of Type Strains, Phase IV (KMG-IV): sequencing the most valuable type-strain genomes for metagenomic binning, comparative biology and taxonomic classification.</title>
        <authorList>
            <person name="Goeker M."/>
        </authorList>
    </citation>
    <scope>NUCLEOTIDE SEQUENCE [LARGE SCALE GENOMIC DNA]</scope>
    <source>
        <strain evidence="1 2">DSM 10065</strain>
    </source>
</reference>
<keyword evidence="2" id="KW-1185">Reference proteome</keyword>
<protein>
    <submittedName>
        <fullName evidence="1">Uncharacterized protein</fullName>
    </submittedName>
</protein>
<accession>A0A2U1CME0</accession>
<comment type="caution">
    <text evidence="1">The sequence shown here is derived from an EMBL/GenBank/DDBJ whole genome shotgun (WGS) entry which is preliminary data.</text>
</comment>
<dbReference type="EMBL" id="QEKO01000002">
    <property type="protein sequence ID" value="PVY62186.1"/>
    <property type="molecule type" value="Genomic_DNA"/>
</dbReference>
<dbReference type="RefSeq" id="WP_116518179.1">
    <property type="nucleotide sequence ID" value="NZ_JACCEX010000002.1"/>
</dbReference>